<keyword evidence="2" id="KW-1185">Reference proteome</keyword>
<evidence type="ECO:0000313" key="2">
    <source>
        <dbReference type="Proteomes" id="UP000588098"/>
    </source>
</evidence>
<accession>A0A7W9QB64</accession>
<evidence type="ECO:0000313" key="1">
    <source>
        <dbReference type="EMBL" id="MBB5936904.1"/>
    </source>
</evidence>
<comment type="caution">
    <text evidence="1">The sequence shown here is derived from an EMBL/GenBank/DDBJ whole genome shotgun (WGS) entry which is preliminary data.</text>
</comment>
<reference evidence="1 2" key="1">
    <citation type="submission" date="2020-08" db="EMBL/GenBank/DDBJ databases">
        <title>Genomic Encyclopedia of Type Strains, Phase III (KMG-III): the genomes of soil and plant-associated and newly described type strains.</title>
        <authorList>
            <person name="Whitman W."/>
        </authorList>
    </citation>
    <scope>NUCLEOTIDE SEQUENCE [LARGE SCALE GENOMIC DNA]</scope>
    <source>
        <strain evidence="1 2">CECT 8305</strain>
    </source>
</reference>
<dbReference type="AlphaFoldDB" id="A0A7W9QB64"/>
<organism evidence="1 2">
    <name type="scientific">Streptomyces zagrosensis</name>
    <dbReference type="NCBI Taxonomy" id="1042984"/>
    <lineage>
        <taxon>Bacteria</taxon>
        <taxon>Bacillati</taxon>
        <taxon>Actinomycetota</taxon>
        <taxon>Actinomycetes</taxon>
        <taxon>Kitasatosporales</taxon>
        <taxon>Streptomycetaceae</taxon>
        <taxon>Streptomyces</taxon>
    </lineage>
</organism>
<sequence length="234" mass="25457">MVSPSRLSALPHVTRPDAGTILISPWVVSDPAHQRPAADSVVDSWERLDRPAAMLSLTTFLSEDGGHVLNYAQWTNDADHLTFVRTQRPALVRTIDDELPGIERPGLTRYRLHDSYLAPADDSASGTDSPTGAVVTVDFETDGPTAQHLLTDTVVTGLRENPVPGLIAAHFHASTDGTRVLNYAEWTTLDAWRDFTRSTTSHNLAKTIATLPGIHPLGPTPYQPYRSVVNVPAP</sequence>
<name>A0A7W9QB64_9ACTN</name>
<dbReference type="SUPFAM" id="SSF54909">
    <property type="entry name" value="Dimeric alpha+beta barrel"/>
    <property type="match status" value="1"/>
</dbReference>
<dbReference type="Gene3D" id="3.30.70.100">
    <property type="match status" value="2"/>
</dbReference>
<protein>
    <recommendedName>
        <fullName evidence="3">Antibiotic biosynthesis monooxygenase</fullName>
    </recommendedName>
</protein>
<dbReference type="EMBL" id="JACHJL010000009">
    <property type="protein sequence ID" value="MBB5936904.1"/>
    <property type="molecule type" value="Genomic_DNA"/>
</dbReference>
<dbReference type="RefSeq" id="WP_184573434.1">
    <property type="nucleotide sequence ID" value="NZ_JACHJL010000009.1"/>
</dbReference>
<dbReference type="InterPro" id="IPR011008">
    <property type="entry name" value="Dimeric_a/b-barrel"/>
</dbReference>
<dbReference type="Proteomes" id="UP000588098">
    <property type="component" value="Unassembled WGS sequence"/>
</dbReference>
<gene>
    <name evidence="1" type="ORF">FHS42_003981</name>
</gene>
<proteinExistence type="predicted"/>
<evidence type="ECO:0008006" key="3">
    <source>
        <dbReference type="Google" id="ProtNLM"/>
    </source>
</evidence>